<keyword evidence="8" id="KW-1185">Reference proteome</keyword>
<dbReference type="InterPro" id="IPR040204">
    <property type="entry name" value="UBR7"/>
</dbReference>
<proteinExistence type="predicted"/>
<evidence type="ECO:0000313" key="8">
    <source>
        <dbReference type="Proteomes" id="UP000198372"/>
    </source>
</evidence>
<dbReference type="OrthoDB" id="5795902at2759"/>
<feature type="compositionally biased region" description="Acidic residues" evidence="5">
    <location>
        <begin position="232"/>
        <end position="241"/>
    </location>
</feature>
<dbReference type="AlphaFoldDB" id="A0A238FDE2"/>
<evidence type="ECO:0000256" key="3">
    <source>
        <dbReference type="ARBA" id="ARBA00022833"/>
    </source>
</evidence>
<keyword evidence="3" id="KW-0862">Zinc</keyword>
<dbReference type="SMART" id="SM00396">
    <property type="entry name" value="ZnF_UBR1"/>
    <property type="match status" value="1"/>
</dbReference>
<dbReference type="InterPro" id="IPR013083">
    <property type="entry name" value="Znf_RING/FYVE/PHD"/>
</dbReference>
<evidence type="ECO:0000313" key="7">
    <source>
        <dbReference type="EMBL" id="SCV71195.1"/>
    </source>
</evidence>
<dbReference type="InterPro" id="IPR047506">
    <property type="entry name" value="UBR7-like_UBR-box"/>
</dbReference>
<dbReference type="InterPro" id="IPR011011">
    <property type="entry name" value="Znf_FYVE_PHD"/>
</dbReference>
<dbReference type="SUPFAM" id="SSF57903">
    <property type="entry name" value="FYVE/PHD zinc finger"/>
    <property type="match status" value="1"/>
</dbReference>
<feature type="domain" description="UBR-type" evidence="6">
    <location>
        <begin position="48"/>
        <end position="116"/>
    </location>
</feature>
<evidence type="ECO:0000256" key="5">
    <source>
        <dbReference type="SAM" id="MobiDB-lite"/>
    </source>
</evidence>
<dbReference type="EMBL" id="FMSP01000007">
    <property type="protein sequence ID" value="SCV71195.1"/>
    <property type="molecule type" value="Genomic_DNA"/>
</dbReference>
<organism evidence="7 8">
    <name type="scientific">Microbotryum intermedium</name>
    <dbReference type="NCBI Taxonomy" id="269621"/>
    <lineage>
        <taxon>Eukaryota</taxon>
        <taxon>Fungi</taxon>
        <taxon>Dikarya</taxon>
        <taxon>Basidiomycota</taxon>
        <taxon>Pucciniomycotina</taxon>
        <taxon>Microbotryomycetes</taxon>
        <taxon>Microbotryales</taxon>
        <taxon>Microbotryaceae</taxon>
        <taxon>Microbotryum</taxon>
    </lineage>
</organism>
<feature type="zinc finger region" description="UBR-type" evidence="4">
    <location>
        <begin position="48"/>
        <end position="116"/>
    </location>
</feature>
<evidence type="ECO:0000256" key="4">
    <source>
        <dbReference type="PROSITE-ProRule" id="PRU00508"/>
    </source>
</evidence>
<keyword evidence="1" id="KW-0479">Metal-binding</keyword>
<sequence>MLSREALLFSPTRDGIPSSDDAFSAQDLVAAQDALEAEARDTIPFAFNECTYEMGYIKQPLYACLTCLNHRAVCAACSISCHGEHHLVELFNRRHFRCDCGTEAMGAGSVCGVTNRKDAPRNTENRYDKNFKGKFCICGKDYDPHTETDSMYQCLVCEDWLHHACLIGSHVDSADSLLATDDFDPVVCDACVRADRNGVRTKLLDRYAGVEGSGVMLLDMQTKAIIGRAVFDDDDDENEGQDDGKIKMNEEGGLSEAKTDVSSAATGEGRDPTDQDRPAKRARLDEGTPKAGSSSSSSAPHAVVAGEAASDLPAKTCKATVRPTASEVTPLKRLELDGGKLNVFFEEGWRMRWCQCEECSPLFDDFPFFLEEEEAYEPPDDPDAHKSTHELGMVALSRMPREQAIEGAIAFQGLSERLKNYLRPYSESGATVTKELIDDFFAKEREALAEQMQQNR</sequence>
<dbReference type="GO" id="GO:0061630">
    <property type="term" value="F:ubiquitin protein ligase activity"/>
    <property type="evidence" value="ECO:0007669"/>
    <property type="project" value="InterPro"/>
</dbReference>
<protein>
    <submittedName>
        <fullName evidence="7">BQ2448_2783 protein</fullName>
    </submittedName>
</protein>
<dbReference type="STRING" id="269621.A0A238FDE2"/>
<evidence type="ECO:0000259" key="6">
    <source>
        <dbReference type="PROSITE" id="PS51157"/>
    </source>
</evidence>
<evidence type="ECO:0000256" key="2">
    <source>
        <dbReference type="ARBA" id="ARBA00022771"/>
    </source>
</evidence>
<dbReference type="PANTHER" id="PTHR13513:SF9">
    <property type="entry name" value="E3 UBIQUITIN-PROTEIN LIGASE UBR7-RELATED"/>
    <property type="match status" value="1"/>
</dbReference>
<dbReference type="GO" id="GO:0005737">
    <property type="term" value="C:cytoplasm"/>
    <property type="evidence" value="ECO:0007669"/>
    <property type="project" value="TreeGrafter"/>
</dbReference>
<feature type="compositionally biased region" description="Basic and acidic residues" evidence="5">
    <location>
        <begin position="268"/>
        <end position="288"/>
    </location>
</feature>
<feature type="region of interest" description="Disordered" evidence="5">
    <location>
        <begin position="231"/>
        <end position="304"/>
    </location>
</feature>
<dbReference type="GO" id="GO:0008270">
    <property type="term" value="F:zinc ion binding"/>
    <property type="evidence" value="ECO:0007669"/>
    <property type="project" value="UniProtKB-KW"/>
</dbReference>
<accession>A0A238FDE2</accession>
<reference evidence="8" key="1">
    <citation type="submission" date="2016-09" db="EMBL/GenBank/DDBJ databases">
        <authorList>
            <person name="Jeantristanb JTB J.-T."/>
            <person name="Ricardo R."/>
        </authorList>
    </citation>
    <scope>NUCLEOTIDE SEQUENCE [LARGE SCALE GENOMIC DNA]</scope>
</reference>
<dbReference type="PANTHER" id="PTHR13513">
    <property type="entry name" value="E3 UBIQUITIN-PROTEIN LIGASE UBR7"/>
    <property type="match status" value="1"/>
</dbReference>
<dbReference type="Proteomes" id="UP000198372">
    <property type="component" value="Unassembled WGS sequence"/>
</dbReference>
<dbReference type="Gene3D" id="3.30.40.10">
    <property type="entry name" value="Zinc/RING finger domain, C3HC4 (zinc finger)"/>
    <property type="match status" value="1"/>
</dbReference>
<dbReference type="CDD" id="cd19677">
    <property type="entry name" value="UBR-box_UBR7"/>
    <property type="match status" value="1"/>
</dbReference>
<dbReference type="Pfam" id="PF02207">
    <property type="entry name" value="zf-UBR"/>
    <property type="match status" value="1"/>
</dbReference>
<dbReference type="InterPro" id="IPR003126">
    <property type="entry name" value="Znf_UBR"/>
</dbReference>
<evidence type="ECO:0000256" key="1">
    <source>
        <dbReference type="ARBA" id="ARBA00022723"/>
    </source>
</evidence>
<keyword evidence="2" id="KW-0863">Zinc-finger</keyword>
<name>A0A238FDE2_9BASI</name>
<gene>
    <name evidence="7" type="ORF">BQ2448_2783</name>
</gene>
<dbReference type="PROSITE" id="PS51157">
    <property type="entry name" value="ZF_UBR"/>
    <property type="match status" value="1"/>
</dbReference>